<accession>A0A2B7ZA05</accession>
<proteinExistence type="inferred from homology"/>
<feature type="compositionally biased region" description="Low complexity" evidence="8">
    <location>
        <begin position="16"/>
        <end position="29"/>
    </location>
</feature>
<dbReference type="PANTHER" id="PTHR48069:SF3">
    <property type="entry name" value="DIHYDROFOLATE REDUCTASE"/>
    <property type="match status" value="1"/>
</dbReference>
<feature type="region of interest" description="Disordered" evidence="8">
    <location>
        <begin position="1"/>
        <end position="75"/>
    </location>
</feature>
<dbReference type="UniPathway" id="UPA00077">
    <property type="reaction ID" value="UER00158"/>
</dbReference>
<dbReference type="PROSITE" id="PS00075">
    <property type="entry name" value="DHFR_1"/>
    <property type="match status" value="1"/>
</dbReference>
<evidence type="ECO:0000256" key="1">
    <source>
        <dbReference type="ARBA" id="ARBA00004903"/>
    </source>
</evidence>
<keyword evidence="4" id="KW-0554">One-carbon metabolism</keyword>
<feature type="region of interest" description="Disordered" evidence="8">
    <location>
        <begin position="202"/>
        <end position="257"/>
    </location>
</feature>
<evidence type="ECO:0000256" key="8">
    <source>
        <dbReference type="SAM" id="MobiDB-lite"/>
    </source>
</evidence>
<feature type="compositionally biased region" description="Polar residues" evidence="8">
    <location>
        <begin position="35"/>
        <end position="48"/>
    </location>
</feature>
<organism evidence="10 11">
    <name type="scientific">[Emmonsia] crescens</name>
    <dbReference type="NCBI Taxonomy" id="73230"/>
    <lineage>
        <taxon>Eukaryota</taxon>
        <taxon>Fungi</taxon>
        <taxon>Dikarya</taxon>
        <taxon>Ascomycota</taxon>
        <taxon>Pezizomycotina</taxon>
        <taxon>Eurotiomycetes</taxon>
        <taxon>Eurotiomycetidae</taxon>
        <taxon>Onygenales</taxon>
        <taxon>Ajellomycetaceae</taxon>
        <taxon>Emergomyces</taxon>
    </lineage>
</organism>
<dbReference type="EMBL" id="PDND01000208">
    <property type="protein sequence ID" value="PGH29842.1"/>
    <property type="molecule type" value="Genomic_DNA"/>
</dbReference>
<dbReference type="GO" id="GO:0006730">
    <property type="term" value="P:one-carbon metabolic process"/>
    <property type="evidence" value="ECO:0007669"/>
    <property type="project" value="UniProtKB-KW"/>
</dbReference>
<dbReference type="GO" id="GO:0050661">
    <property type="term" value="F:NADP binding"/>
    <property type="evidence" value="ECO:0007669"/>
    <property type="project" value="InterPro"/>
</dbReference>
<dbReference type="Proteomes" id="UP000226031">
    <property type="component" value="Unassembled WGS sequence"/>
</dbReference>
<evidence type="ECO:0000259" key="9">
    <source>
        <dbReference type="PROSITE" id="PS51330"/>
    </source>
</evidence>
<dbReference type="GO" id="GO:0046655">
    <property type="term" value="P:folic acid metabolic process"/>
    <property type="evidence" value="ECO:0007669"/>
    <property type="project" value="TreeGrafter"/>
</dbReference>
<dbReference type="GO" id="GO:0004146">
    <property type="term" value="F:dihydrofolate reductase activity"/>
    <property type="evidence" value="ECO:0007669"/>
    <property type="project" value="UniProtKB-EC"/>
</dbReference>
<feature type="compositionally biased region" description="Polar residues" evidence="8">
    <location>
        <begin position="235"/>
        <end position="252"/>
    </location>
</feature>
<evidence type="ECO:0000313" key="10">
    <source>
        <dbReference type="EMBL" id="PGH29842.1"/>
    </source>
</evidence>
<name>A0A2B7ZA05_9EURO</name>
<feature type="domain" description="DHFR" evidence="9">
    <location>
        <begin position="88"/>
        <end position="426"/>
    </location>
</feature>
<sequence length="428" mass="46149">MSSPPPPRTITNIKNPTTSTSSTTPTPTTHFSPLPRQSQFQTKSQSQYLHPKYQTPITMPTPPPNPDPETMPSPLTTSARALLHPLPPLTLIVATTPITTPVSTSNSPSNPPSSPPRLRRRLGIGHANTLPWPRIKTDMTFFSRVTTRASPPPPPTSLPSEAKCISAVNAVIMGRKTYDSLPARFRPLPGRVNVVVTRDGSGKERGRIEGEWRAARERERERERQKKGKEGVNIGNPTASAGGNNTSTPSSTGEEEIQPPDVLVANSLESAVTALYGAFRTNPTPGPLSHNSARSLANIFIIGGGEIYASALNLKLDPAVYSGGGPGVGMRIVMTDVRRCSVRTPSNDSTATSTTTAVEKEVVAVENSVNGFECDTFFPIDGDELEGGGEWRRVSSENVSTWVGEEVKEGWVREGEVVLRVLGFEKME</sequence>
<dbReference type="CDD" id="cd00209">
    <property type="entry name" value="DHFR"/>
    <property type="match status" value="1"/>
</dbReference>
<comment type="caution">
    <text evidence="10">The sequence shown here is derived from an EMBL/GenBank/DDBJ whole genome shotgun (WGS) entry which is preliminary data.</text>
</comment>
<evidence type="ECO:0000256" key="3">
    <source>
        <dbReference type="ARBA" id="ARBA00018886"/>
    </source>
</evidence>
<feature type="region of interest" description="Disordered" evidence="8">
    <location>
        <begin position="99"/>
        <end position="120"/>
    </location>
</feature>
<dbReference type="Pfam" id="PF00186">
    <property type="entry name" value="DHFR_1"/>
    <property type="match status" value="1"/>
</dbReference>
<keyword evidence="11" id="KW-1185">Reference proteome</keyword>
<keyword evidence="6" id="KW-0560">Oxidoreductase</keyword>
<evidence type="ECO:0000256" key="4">
    <source>
        <dbReference type="ARBA" id="ARBA00022563"/>
    </source>
</evidence>
<dbReference type="PROSITE" id="PS51330">
    <property type="entry name" value="DHFR_2"/>
    <property type="match status" value="1"/>
</dbReference>
<dbReference type="InterPro" id="IPR024072">
    <property type="entry name" value="DHFR-like_dom_sf"/>
</dbReference>
<dbReference type="GO" id="GO:0005739">
    <property type="term" value="C:mitochondrion"/>
    <property type="evidence" value="ECO:0007669"/>
    <property type="project" value="TreeGrafter"/>
</dbReference>
<comment type="pathway">
    <text evidence="1">Cofactor biosynthesis; tetrahydrofolate biosynthesis; 5,6,7,8-tetrahydrofolate from 7,8-dihydrofolate: step 1/1.</text>
</comment>
<evidence type="ECO:0000256" key="5">
    <source>
        <dbReference type="ARBA" id="ARBA00022857"/>
    </source>
</evidence>
<dbReference type="SUPFAM" id="SSF53597">
    <property type="entry name" value="Dihydrofolate reductase-like"/>
    <property type="match status" value="1"/>
</dbReference>
<feature type="compositionally biased region" description="Pro residues" evidence="8">
    <location>
        <begin position="59"/>
        <end position="71"/>
    </location>
</feature>
<dbReference type="InterPro" id="IPR017925">
    <property type="entry name" value="DHFR_CS"/>
</dbReference>
<evidence type="ECO:0000256" key="7">
    <source>
        <dbReference type="RuleBase" id="RU004474"/>
    </source>
</evidence>
<keyword evidence="5" id="KW-0521">NADP</keyword>
<dbReference type="InterPro" id="IPR012259">
    <property type="entry name" value="DHFR"/>
</dbReference>
<dbReference type="PANTHER" id="PTHR48069">
    <property type="entry name" value="DIHYDROFOLATE REDUCTASE"/>
    <property type="match status" value="1"/>
</dbReference>
<dbReference type="AlphaFoldDB" id="A0A2B7ZA05"/>
<reference evidence="10 11" key="1">
    <citation type="submission" date="2017-10" db="EMBL/GenBank/DDBJ databases">
        <title>Comparative genomics in systemic dimorphic fungi from Ajellomycetaceae.</title>
        <authorList>
            <person name="Munoz J.F."/>
            <person name="Mcewen J.G."/>
            <person name="Clay O.K."/>
            <person name="Cuomo C.A."/>
        </authorList>
    </citation>
    <scope>NUCLEOTIDE SEQUENCE [LARGE SCALE GENOMIC DNA]</scope>
    <source>
        <strain evidence="10 11">UAMH4076</strain>
    </source>
</reference>
<dbReference type="STRING" id="73230.A0A2B7ZA05"/>
<feature type="compositionally biased region" description="Low complexity" evidence="8">
    <location>
        <begin position="99"/>
        <end position="108"/>
    </location>
</feature>
<dbReference type="GO" id="GO:0046452">
    <property type="term" value="P:dihydrofolate metabolic process"/>
    <property type="evidence" value="ECO:0007669"/>
    <property type="project" value="TreeGrafter"/>
</dbReference>
<evidence type="ECO:0000256" key="6">
    <source>
        <dbReference type="ARBA" id="ARBA00023002"/>
    </source>
</evidence>
<protein>
    <recommendedName>
        <fullName evidence="3">Dihydrofolate reductase</fullName>
        <ecNumber evidence="2">1.5.1.3</ecNumber>
    </recommendedName>
</protein>
<dbReference type="InterPro" id="IPR001796">
    <property type="entry name" value="DHFR_dom"/>
</dbReference>
<dbReference type="EC" id="1.5.1.3" evidence="2"/>
<evidence type="ECO:0000256" key="2">
    <source>
        <dbReference type="ARBA" id="ARBA00012856"/>
    </source>
</evidence>
<dbReference type="PRINTS" id="PR00070">
    <property type="entry name" value="DHFR"/>
</dbReference>
<comment type="similarity">
    <text evidence="7">Belongs to the dihydrofolate reductase family.</text>
</comment>
<dbReference type="GO" id="GO:0046654">
    <property type="term" value="P:tetrahydrofolate biosynthetic process"/>
    <property type="evidence" value="ECO:0007669"/>
    <property type="project" value="UniProtKB-UniPathway"/>
</dbReference>
<dbReference type="Gene3D" id="3.40.430.10">
    <property type="entry name" value="Dihydrofolate Reductase, subunit A"/>
    <property type="match status" value="1"/>
</dbReference>
<feature type="compositionally biased region" description="Basic and acidic residues" evidence="8">
    <location>
        <begin position="202"/>
        <end position="230"/>
    </location>
</feature>
<gene>
    <name evidence="10" type="ORF">GX50_07390</name>
</gene>
<dbReference type="VEuPathDB" id="FungiDB:EMCG_01691"/>
<evidence type="ECO:0000313" key="11">
    <source>
        <dbReference type="Proteomes" id="UP000226031"/>
    </source>
</evidence>